<evidence type="ECO:0000256" key="1">
    <source>
        <dbReference type="SAM" id="MobiDB-lite"/>
    </source>
</evidence>
<reference evidence="2" key="2">
    <citation type="journal article" date="2015" name="Data Brief">
        <title>Shoot transcriptome of the giant reed, Arundo donax.</title>
        <authorList>
            <person name="Barrero R.A."/>
            <person name="Guerrero F.D."/>
            <person name="Moolhuijzen P."/>
            <person name="Goolsby J.A."/>
            <person name="Tidwell J."/>
            <person name="Bellgard S.E."/>
            <person name="Bellgard M.I."/>
        </authorList>
    </citation>
    <scope>NUCLEOTIDE SEQUENCE</scope>
    <source>
        <tissue evidence="2">Shoot tissue taken approximately 20 cm above the soil surface</tissue>
    </source>
</reference>
<reference evidence="2" key="1">
    <citation type="submission" date="2014-09" db="EMBL/GenBank/DDBJ databases">
        <authorList>
            <person name="Magalhaes I.L.F."/>
            <person name="Oliveira U."/>
            <person name="Santos F.R."/>
            <person name="Vidigal T.H.D.A."/>
            <person name="Brescovit A.D."/>
            <person name="Santos A.J."/>
        </authorList>
    </citation>
    <scope>NUCLEOTIDE SEQUENCE</scope>
    <source>
        <tissue evidence="2">Shoot tissue taken approximately 20 cm above the soil surface</tissue>
    </source>
</reference>
<name>A0A0A9BBT7_ARUDO</name>
<evidence type="ECO:0000313" key="2">
    <source>
        <dbReference type="EMBL" id="JAD58675.1"/>
    </source>
</evidence>
<protein>
    <submittedName>
        <fullName evidence="2">Uncharacterized protein</fullName>
    </submittedName>
</protein>
<dbReference type="EMBL" id="GBRH01239220">
    <property type="protein sequence ID" value="JAD58675.1"/>
    <property type="molecule type" value="Transcribed_RNA"/>
</dbReference>
<feature type="compositionally biased region" description="Basic and acidic residues" evidence="1">
    <location>
        <begin position="1"/>
        <end position="10"/>
    </location>
</feature>
<feature type="region of interest" description="Disordered" evidence="1">
    <location>
        <begin position="1"/>
        <end position="21"/>
    </location>
</feature>
<organism evidence="2">
    <name type="scientific">Arundo donax</name>
    <name type="common">Giant reed</name>
    <name type="synonym">Donax arundinaceus</name>
    <dbReference type="NCBI Taxonomy" id="35708"/>
    <lineage>
        <taxon>Eukaryota</taxon>
        <taxon>Viridiplantae</taxon>
        <taxon>Streptophyta</taxon>
        <taxon>Embryophyta</taxon>
        <taxon>Tracheophyta</taxon>
        <taxon>Spermatophyta</taxon>
        <taxon>Magnoliopsida</taxon>
        <taxon>Liliopsida</taxon>
        <taxon>Poales</taxon>
        <taxon>Poaceae</taxon>
        <taxon>PACMAD clade</taxon>
        <taxon>Arundinoideae</taxon>
        <taxon>Arundineae</taxon>
        <taxon>Arundo</taxon>
    </lineage>
</organism>
<dbReference type="AlphaFoldDB" id="A0A0A9BBT7"/>
<accession>A0A0A9BBT7</accession>
<proteinExistence type="predicted"/>
<sequence length="21" mass="2360">MGEHGGRHAVEGVQTVARRRR</sequence>